<organism evidence="6 7">
    <name type="scientific">Drechslerella dactyloides</name>
    <name type="common">Nematode-trapping fungus</name>
    <name type="synonym">Arthrobotrys dactyloides</name>
    <dbReference type="NCBI Taxonomy" id="74499"/>
    <lineage>
        <taxon>Eukaryota</taxon>
        <taxon>Fungi</taxon>
        <taxon>Dikarya</taxon>
        <taxon>Ascomycota</taxon>
        <taxon>Pezizomycotina</taxon>
        <taxon>Orbiliomycetes</taxon>
        <taxon>Orbiliales</taxon>
        <taxon>Orbiliaceae</taxon>
        <taxon>Drechslerella</taxon>
    </lineage>
</organism>
<comment type="similarity">
    <text evidence="1">Belongs to the peptidase A1 family.</text>
</comment>
<dbReference type="InterPro" id="IPR033121">
    <property type="entry name" value="PEPTIDASE_A1"/>
</dbReference>
<dbReference type="GO" id="GO:0004190">
    <property type="term" value="F:aspartic-type endopeptidase activity"/>
    <property type="evidence" value="ECO:0007669"/>
    <property type="project" value="InterPro"/>
</dbReference>
<gene>
    <name evidence="6" type="ORF">Dda_2240</name>
</gene>
<evidence type="ECO:0000313" key="7">
    <source>
        <dbReference type="Proteomes" id="UP001221413"/>
    </source>
</evidence>
<proteinExistence type="inferred from homology"/>
<protein>
    <recommendedName>
        <fullName evidence="5">Peptidase A1 domain-containing protein</fullName>
    </recommendedName>
</protein>
<dbReference type="InterPro" id="IPR021109">
    <property type="entry name" value="Peptidase_aspartic_dom_sf"/>
</dbReference>
<dbReference type="PANTHER" id="PTHR47966">
    <property type="entry name" value="BETA-SITE APP-CLEAVING ENZYME, ISOFORM A-RELATED"/>
    <property type="match status" value="1"/>
</dbReference>
<keyword evidence="4" id="KW-1133">Transmembrane helix</keyword>
<evidence type="ECO:0000256" key="2">
    <source>
        <dbReference type="PIRSR" id="PIRSR601461-2"/>
    </source>
</evidence>
<dbReference type="Gene3D" id="2.40.70.10">
    <property type="entry name" value="Acid Proteases"/>
    <property type="match status" value="2"/>
</dbReference>
<dbReference type="Pfam" id="PF00026">
    <property type="entry name" value="Asp"/>
    <property type="match status" value="1"/>
</dbReference>
<keyword evidence="7" id="KW-1185">Reference proteome</keyword>
<name>A0AAD6J779_DREDA</name>
<dbReference type="SUPFAM" id="SSF50630">
    <property type="entry name" value="Acid proteases"/>
    <property type="match status" value="1"/>
</dbReference>
<dbReference type="EMBL" id="JAQGDS010000002">
    <property type="protein sequence ID" value="KAJ6263671.1"/>
    <property type="molecule type" value="Genomic_DNA"/>
</dbReference>
<evidence type="ECO:0000256" key="3">
    <source>
        <dbReference type="SAM" id="MobiDB-lite"/>
    </source>
</evidence>
<keyword evidence="4" id="KW-0472">Membrane</keyword>
<sequence>MVGAPSKLWGSSINDKLKTMDDIVSNAKALVKRAVTEPMDLKYSLQQYSFYVNVQVGSERDSVNLRVTDEPWTWVGTRRPGNYRPNVSSSFRNVSNSPLSLGQSESRFTRGYFGTDTIRFGQTRLDNVYIGVANNFTEAPSLGMAVYDADKEAFPSFMEVLYQGREIKSLAHGLCFDWLERNQSVLNLGSIDTAKYNGNLVTFNATEVSDLATVELLSAAFGNKANMEEMTSVTNLSAHIEFSTSRIFLPDAALSTIVERTAAKFDNSWGSYLVDCKLRNSDLAIEFRFRGINITVQAHHFIIPAYSVLGYRYQLRRDDACALEFGAMRSYGVATNLGYDAVLGIPFARHTYLVHDYGNRQLSFAPVKFNATESNIVEIDNRGVMALSTPVTTSRPTATSTDPPDPQTRDTINKTNIGAIVGGVVGGVAGLSAIAYLGFIMIKRRRAVIVPPPPPLMHQATLQEVYGYISPDDPKELENNSRPANQLVNAYIWPEPQQQQENLRFDQPGCNDLQYQENVAPSGYSEAPGSQFFAQELSTSDQRR</sequence>
<keyword evidence="2" id="KW-1015">Disulfide bond</keyword>
<feature type="compositionally biased region" description="Polar residues" evidence="3">
    <location>
        <begin position="391"/>
        <end position="402"/>
    </location>
</feature>
<feature type="transmembrane region" description="Helical" evidence="4">
    <location>
        <begin position="417"/>
        <end position="439"/>
    </location>
</feature>
<feature type="region of interest" description="Disordered" evidence="3">
    <location>
        <begin position="391"/>
        <end position="410"/>
    </location>
</feature>
<dbReference type="AlphaFoldDB" id="A0AAD6J779"/>
<dbReference type="InterPro" id="IPR001461">
    <property type="entry name" value="Aspartic_peptidase_A1"/>
</dbReference>
<feature type="disulfide bond" evidence="2">
    <location>
        <begin position="276"/>
        <end position="321"/>
    </location>
</feature>
<feature type="region of interest" description="Disordered" evidence="3">
    <location>
        <begin position="507"/>
        <end position="544"/>
    </location>
</feature>
<feature type="domain" description="Peptidase A1" evidence="5">
    <location>
        <begin position="50"/>
        <end position="365"/>
    </location>
</feature>
<keyword evidence="4" id="KW-0812">Transmembrane</keyword>
<dbReference type="PANTHER" id="PTHR47966:SF51">
    <property type="entry name" value="BETA-SITE APP-CLEAVING ENZYME, ISOFORM A-RELATED"/>
    <property type="match status" value="1"/>
</dbReference>
<comment type="caution">
    <text evidence="6">The sequence shown here is derived from an EMBL/GenBank/DDBJ whole genome shotgun (WGS) entry which is preliminary data.</text>
</comment>
<evidence type="ECO:0000313" key="6">
    <source>
        <dbReference type="EMBL" id="KAJ6263671.1"/>
    </source>
</evidence>
<dbReference type="GO" id="GO:0006508">
    <property type="term" value="P:proteolysis"/>
    <property type="evidence" value="ECO:0007669"/>
    <property type="project" value="InterPro"/>
</dbReference>
<reference evidence="6" key="1">
    <citation type="submission" date="2023-01" db="EMBL/GenBank/DDBJ databases">
        <title>The chitinases involved in constricting ring structure development in the nematode-trapping fungus Drechslerella dactyloides.</title>
        <authorList>
            <person name="Wang R."/>
            <person name="Zhang L."/>
            <person name="Tang P."/>
            <person name="Li S."/>
            <person name="Liang L."/>
        </authorList>
    </citation>
    <scope>NUCLEOTIDE SEQUENCE</scope>
    <source>
        <strain evidence="6">YMF1.00031</strain>
    </source>
</reference>
<dbReference type="PROSITE" id="PS51767">
    <property type="entry name" value="PEPTIDASE_A1"/>
    <property type="match status" value="1"/>
</dbReference>
<accession>A0AAD6J779</accession>
<evidence type="ECO:0000256" key="1">
    <source>
        <dbReference type="ARBA" id="ARBA00007447"/>
    </source>
</evidence>
<dbReference type="Proteomes" id="UP001221413">
    <property type="component" value="Unassembled WGS sequence"/>
</dbReference>
<evidence type="ECO:0000256" key="4">
    <source>
        <dbReference type="SAM" id="Phobius"/>
    </source>
</evidence>
<evidence type="ECO:0000259" key="5">
    <source>
        <dbReference type="PROSITE" id="PS51767"/>
    </source>
</evidence>
<feature type="compositionally biased region" description="Polar residues" evidence="3">
    <location>
        <begin position="532"/>
        <end position="544"/>
    </location>
</feature>